<dbReference type="STRING" id="36166.T1GLB8"/>
<dbReference type="GO" id="GO:0012505">
    <property type="term" value="C:endomembrane system"/>
    <property type="evidence" value="ECO:0007669"/>
    <property type="project" value="TreeGrafter"/>
</dbReference>
<keyword evidence="3" id="KW-1185">Reference proteome</keyword>
<dbReference type="AlphaFoldDB" id="T1GLB8"/>
<dbReference type="OMA" id="CRLYEKN"/>
<dbReference type="PANTHER" id="PTHR14894:SF0">
    <property type="entry name" value="CDK5 REGULATORY SUBUNIT-ASSOCIATED PROTEIN 3"/>
    <property type="match status" value="1"/>
</dbReference>
<dbReference type="EMBL" id="CAQQ02095655">
    <property type="status" value="NOT_ANNOTATED_CDS"/>
    <property type="molecule type" value="Genomic_DNA"/>
</dbReference>
<reference evidence="2" key="2">
    <citation type="submission" date="2015-06" db="UniProtKB">
        <authorList>
            <consortium name="EnsemblMetazoa"/>
        </authorList>
    </citation>
    <scope>IDENTIFICATION</scope>
</reference>
<dbReference type="InterPro" id="IPR008491">
    <property type="entry name" value="CDK5RAP3"/>
</dbReference>
<organism evidence="2 3">
    <name type="scientific">Megaselia scalaris</name>
    <name type="common">Humpbacked fly</name>
    <name type="synonym">Phora scalaris</name>
    <dbReference type="NCBI Taxonomy" id="36166"/>
    <lineage>
        <taxon>Eukaryota</taxon>
        <taxon>Metazoa</taxon>
        <taxon>Ecdysozoa</taxon>
        <taxon>Arthropoda</taxon>
        <taxon>Hexapoda</taxon>
        <taxon>Insecta</taxon>
        <taxon>Pterygota</taxon>
        <taxon>Neoptera</taxon>
        <taxon>Endopterygota</taxon>
        <taxon>Diptera</taxon>
        <taxon>Brachycera</taxon>
        <taxon>Muscomorpha</taxon>
        <taxon>Platypezoidea</taxon>
        <taxon>Phoridae</taxon>
        <taxon>Megaseliini</taxon>
        <taxon>Megaselia</taxon>
    </lineage>
</organism>
<comment type="similarity">
    <text evidence="1">Belongs to the CDK5RAP3 family.</text>
</comment>
<dbReference type="EnsemblMetazoa" id="MESCA004318-RA">
    <property type="protein sequence ID" value="MESCA004318-PA"/>
    <property type="gene ID" value="MESCA004318"/>
</dbReference>
<dbReference type="HOGENOM" id="CLU_025645_1_0_1"/>
<dbReference type="PANTHER" id="PTHR14894">
    <property type="entry name" value="CDK5 REGULATORY SUBUNIT-ASSOCIATED PROTEIN 3"/>
    <property type="match status" value="1"/>
</dbReference>
<reference evidence="3" key="1">
    <citation type="submission" date="2013-02" db="EMBL/GenBank/DDBJ databases">
        <authorList>
            <person name="Hughes D."/>
        </authorList>
    </citation>
    <scope>NUCLEOTIDE SEQUENCE</scope>
    <source>
        <strain>Durham</strain>
        <strain evidence="3">NC isolate 2 -- Noor lab</strain>
    </source>
</reference>
<accession>T1GLB8</accession>
<sequence length="484" mass="55218">MNEADIPIDIHTLKLQEWLVSRRIVSKNFQAQIKDIRTKIANAIQDMPANDELIKLLSGSHINYFHCKEIIEILKQTEKDTKSVFGTYGSKRMKDWQEVVKLYEKDNIYLGEAAQILVRNINYEIPNIKKQMNKCEQQSEECLKRIQTISKTENVLLNEHSALCQQLGIQGKNLKEEFLEKLKDLPEIYNQSIKNVGNLRDAVDFYNDFLQDSTHLPILQHVINKGNTTVYEFLNKEAPLKIEENIIKLNIESEPEPEANNEIDFGTSSDSTTSAEMIDFGECDLNSTITLETGDIDWGLEENSAAPAVSSGEIDFNIPLEEYGIVVEGMGMDGGIAKESFLKMRVFEVNQLESSGNMMFSLMDNLSTHDIKSIKKMLENIDLILGELSGERTRHLFQLKHSPKYADILANKLKQKLVAVEKIKVSKEVLKERSVDFLKQKIESKPVLDDMISQTKILQTNIEKDISKRYKNRVVNLMGGVNTL</sequence>
<protein>
    <recommendedName>
        <fullName evidence="4">CDK5RAP3-like protein</fullName>
    </recommendedName>
</protein>
<dbReference type="GO" id="GO:0007346">
    <property type="term" value="P:regulation of mitotic cell cycle"/>
    <property type="evidence" value="ECO:0007669"/>
    <property type="project" value="TreeGrafter"/>
</dbReference>
<proteinExistence type="inferred from homology"/>
<dbReference type="EMBL" id="CAQQ02095656">
    <property type="status" value="NOT_ANNOTATED_CDS"/>
    <property type="molecule type" value="Genomic_DNA"/>
</dbReference>
<evidence type="ECO:0000256" key="1">
    <source>
        <dbReference type="ARBA" id="ARBA00007478"/>
    </source>
</evidence>
<dbReference type="Proteomes" id="UP000015102">
    <property type="component" value="Unassembled WGS sequence"/>
</dbReference>
<dbReference type="Pfam" id="PF05600">
    <property type="entry name" value="CDK5RAP3"/>
    <property type="match status" value="2"/>
</dbReference>
<name>T1GLB8_MEGSC</name>
<evidence type="ECO:0000313" key="3">
    <source>
        <dbReference type="Proteomes" id="UP000015102"/>
    </source>
</evidence>
<evidence type="ECO:0000313" key="2">
    <source>
        <dbReference type="EnsemblMetazoa" id="MESCA004318-PA"/>
    </source>
</evidence>
<evidence type="ECO:0008006" key="4">
    <source>
        <dbReference type="Google" id="ProtNLM"/>
    </source>
</evidence>